<feature type="chain" id="PRO_5031500729" evidence="1">
    <location>
        <begin position="19"/>
        <end position="176"/>
    </location>
</feature>
<proteinExistence type="predicted"/>
<gene>
    <name evidence="3" type="ORF">GGR95_000545</name>
</gene>
<feature type="signal peptide" evidence="1">
    <location>
        <begin position="1"/>
        <end position="18"/>
    </location>
</feature>
<dbReference type="Pfam" id="PF08212">
    <property type="entry name" value="Lipocalin_2"/>
    <property type="match status" value="1"/>
</dbReference>
<dbReference type="EMBL" id="JACIEI010000001">
    <property type="protein sequence ID" value="MBB3992926.1"/>
    <property type="molecule type" value="Genomic_DNA"/>
</dbReference>
<dbReference type="PROSITE" id="PS51257">
    <property type="entry name" value="PROKAR_LIPOPROTEIN"/>
    <property type="match status" value="1"/>
</dbReference>
<keyword evidence="1" id="KW-0732">Signal</keyword>
<protein>
    <submittedName>
        <fullName evidence="3">Apolipoprotein D and lipocalin family protein</fullName>
    </submittedName>
</protein>
<feature type="domain" description="Lipocalin/cytosolic fatty-acid binding" evidence="2">
    <location>
        <begin position="112"/>
        <end position="175"/>
    </location>
</feature>
<dbReference type="InterPro" id="IPR000566">
    <property type="entry name" value="Lipocln_cytosolic_FA-bd_dom"/>
</dbReference>
<dbReference type="SUPFAM" id="SSF50814">
    <property type="entry name" value="Lipocalins"/>
    <property type="match status" value="1"/>
</dbReference>
<reference evidence="3 4" key="1">
    <citation type="submission" date="2020-08" db="EMBL/GenBank/DDBJ databases">
        <title>Genomic Encyclopedia of Type Strains, Phase IV (KMG-IV): sequencing the most valuable type-strain genomes for metagenomic binning, comparative biology and taxonomic classification.</title>
        <authorList>
            <person name="Goeker M."/>
        </authorList>
    </citation>
    <scope>NUCLEOTIDE SEQUENCE [LARGE SCALE GENOMIC DNA]</scope>
    <source>
        <strain evidence="3 4">DSM 102234</strain>
    </source>
</reference>
<dbReference type="InterPro" id="IPR012674">
    <property type="entry name" value="Calycin"/>
</dbReference>
<dbReference type="Proteomes" id="UP000530268">
    <property type="component" value="Unassembled WGS sequence"/>
</dbReference>
<organism evidence="3 4">
    <name type="scientific">Sulfitobacter undariae</name>
    <dbReference type="NCBI Taxonomy" id="1563671"/>
    <lineage>
        <taxon>Bacteria</taxon>
        <taxon>Pseudomonadati</taxon>
        <taxon>Pseudomonadota</taxon>
        <taxon>Alphaproteobacteria</taxon>
        <taxon>Rhodobacterales</taxon>
        <taxon>Roseobacteraceae</taxon>
        <taxon>Sulfitobacter</taxon>
    </lineage>
</organism>
<keyword evidence="3" id="KW-0449">Lipoprotein</keyword>
<accession>A0A7W6GYJ3</accession>
<sequence length="176" mass="19218">MIRGILAIGLLALGACTASTPTAVKLPGYRDQSALIGVTSRFDEKKFEGVWYVRAGFDPDLGKMAFRMIHTPKGHVMRLGASVCDAAGVCGDYSEDLPVTRLGKGQFRVKMPNGLNRDFWVLWVDEGFRTAVLGNKTGEFGWIVDRSTKGGADRIAAAHEILDFNGYHVSQLKVVK</sequence>
<evidence type="ECO:0000259" key="2">
    <source>
        <dbReference type="Pfam" id="PF08212"/>
    </source>
</evidence>
<evidence type="ECO:0000313" key="4">
    <source>
        <dbReference type="Proteomes" id="UP000530268"/>
    </source>
</evidence>
<keyword evidence="4" id="KW-1185">Reference proteome</keyword>
<dbReference type="Gene3D" id="2.40.128.20">
    <property type="match status" value="1"/>
</dbReference>
<evidence type="ECO:0000256" key="1">
    <source>
        <dbReference type="SAM" id="SignalP"/>
    </source>
</evidence>
<evidence type="ECO:0000313" key="3">
    <source>
        <dbReference type="EMBL" id="MBB3992926.1"/>
    </source>
</evidence>
<name>A0A7W6GYJ3_9RHOB</name>
<dbReference type="AlphaFoldDB" id="A0A7W6GYJ3"/>
<comment type="caution">
    <text evidence="3">The sequence shown here is derived from an EMBL/GenBank/DDBJ whole genome shotgun (WGS) entry which is preliminary data.</text>
</comment>
<dbReference type="RefSeq" id="WP_184562471.1">
    <property type="nucleotide sequence ID" value="NZ_JACIEI010000001.1"/>
</dbReference>